<dbReference type="SMART" id="SM00530">
    <property type="entry name" value="HTH_XRE"/>
    <property type="match status" value="1"/>
</dbReference>
<dbReference type="RefSeq" id="WP_056942862.1">
    <property type="nucleotide sequence ID" value="NZ_AZCX01000008.1"/>
</dbReference>
<dbReference type="PATRIC" id="fig|1302272.5.peg.2512"/>
<dbReference type="PANTHER" id="PTHR36511">
    <property type="entry name" value="MERR FAMILY BACTERIAL REGULATORY PROTEIN"/>
    <property type="match status" value="1"/>
</dbReference>
<accession>A0A0R1HLV4</accession>
<dbReference type="GO" id="GO:0003677">
    <property type="term" value="F:DNA binding"/>
    <property type="evidence" value="ECO:0007669"/>
    <property type="project" value="UniProtKB-KW"/>
</dbReference>
<keyword evidence="2" id="KW-0238">DNA-binding</keyword>
<dbReference type="EMBL" id="AZCX01000008">
    <property type="protein sequence ID" value="KRK47536.1"/>
    <property type="molecule type" value="Genomic_DNA"/>
</dbReference>
<dbReference type="SUPFAM" id="SSF47413">
    <property type="entry name" value="lambda repressor-like DNA-binding domains"/>
    <property type="match status" value="1"/>
</dbReference>
<dbReference type="Pfam" id="PF01381">
    <property type="entry name" value="HTH_3"/>
    <property type="match status" value="1"/>
</dbReference>
<evidence type="ECO:0000256" key="1">
    <source>
        <dbReference type="ARBA" id="ARBA00023015"/>
    </source>
</evidence>
<organism evidence="5 6">
    <name type="scientific">Secundilactobacillus kimchicus JCM 15530</name>
    <dbReference type="NCBI Taxonomy" id="1302272"/>
    <lineage>
        <taxon>Bacteria</taxon>
        <taxon>Bacillati</taxon>
        <taxon>Bacillota</taxon>
        <taxon>Bacilli</taxon>
        <taxon>Lactobacillales</taxon>
        <taxon>Lactobacillaceae</taxon>
        <taxon>Secundilactobacillus</taxon>
    </lineage>
</organism>
<protein>
    <recommendedName>
        <fullName evidence="4">HTH cro/C1-type domain-containing protein</fullName>
    </recommendedName>
</protein>
<reference evidence="5 6" key="1">
    <citation type="journal article" date="2015" name="Genome Announc.">
        <title>Expanding the biotechnology potential of lactobacilli through comparative genomics of 213 strains and associated genera.</title>
        <authorList>
            <person name="Sun Z."/>
            <person name="Harris H.M."/>
            <person name="McCann A."/>
            <person name="Guo C."/>
            <person name="Argimon S."/>
            <person name="Zhang W."/>
            <person name="Yang X."/>
            <person name="Jeffery I.B."/>
            <person name="Cooney J.C."/>
            <person name="Kagawa T.F."/>
            <person name="Liu W."/>
            <person name="Song Y."/>
            <person name="Salvetti E."/>
            <person name="Wrobel A."/>
            <person name="Rasinkangas P."/>
            <person name="Parkhill J."/>
            <person name="Rea M.C."/>
            <person name="O'Sullivan O."/>
            <person name="Ritari J."/>
            <person name="Douillard F.P."/>
            <person name="Paul Ross R."/>
            <person name="Yang R."/>
            <person name="Briner A.E."/>
            <person name="Felis G.E."/>
            <person name="de Vos W.M."/>
            <person name="Barrangou R."/>
            <person name="Klaenhammer T.R."/>
            <person name="Caufield P.W."/>
            <person name="Cui Y."/>
            <person name="Zhang H."/>
            <person name="O'Toole P.W."/>
        </authorList>
    </citation>
    <scope>NUCLEOTIDE SEQUENCE [LARGE SCALE GENOMIC DNA]</scope>
    <source>
        <strain evidence="5 6">JCM 15530</strain>
    </source>
</reference>
<gene>
    <name evidence="5" type="ORF">FC96_GL002463</name>
</gene>
<proteinExistence type="predicted"/>
<name>A0A0R1HLV4_9LACO</name>
<evidence type="ECO:0000313" key="6">
    <source>
        <dbReference type="Proteomes" id="UP000050911"/>
    </source>
</evidence>
<dbReference type="InterPro" id="IPR010982">
    <property type="entry name" value="Lambda_DNA-bd_dom_sf"/>
</dbReference>
<keyword evidence="6" id="KW-1185">Reference proteome</keyword>
<feature type="domain" description="HTH cro/C1-type" evidence="4">
    <location>
        <begin position="44"/>
        <end position="97"/>
    </location>
</feature>
<dbReference type="OrthoDB" id="9813152at2"/>
<keyword evidence="1" id="KW-0805">Transcription regulation</keyword>
<dbReference type="STRING" id="1302272.FC96_GL002463"/>
<sequence length="103" mass="11601">MTEKKSQIMQSVDDYQAFLAGDESKATVDIATVRPIPDFSAAEIKTIRRKNHMTQQMLAHTLLVSPRTVEAWEIGKTRPNGPSKVILSLLDKDPDKFKELMDS</sequence>
<comment type="caution">
    <text evidence="5">The sequence shown here is derived from an EMBL/GenBank/DDBJ whole genome shotgun (WGS) entry which is preliminary data.</text>
</comment>
<dbReference type="AlphaFoldDB" id="A0A0R1HLV4"/>
<dbReference type="PANTHER" id="PTHR36511:SF3">
    <property type="entry name" value="ANTITOXIN HIGA-2"/>
    <property type="match status" value="1"/>
</dbReference>
<evidence type="ECO:0000313" key="5">
    <source>
        <dbReference type="EMBL" id="KRK47536.1"/>
    </source>
</evidence>
<dbReference type="InterPro" id="IPR052359">
    <property type="entry name" value="HTH-type_reg/antitoxin"/>
</dbReference>
<dbReference type="CDD" id="cd00093">
    <property type="entry name" value="HTH_XRE"/>
    <property type="match status" value="1"/>
</dbReference>
<dbReference type="Proteomes" id="UP000050911">
    <property type="component" value="Unassembled WGS sequence"/>
</dbReference>
<evidence type="ECO:0000256" key="3">
    <source>
        <dbReference type="ARBA" id="ARBA00023163"/>
    </source>
</evidence>
<evidence type="ECO:0000256" key="2">
    <source>
        <dbReference type="ARBA" id="ARBA00023125"/>
    </source>
</evidence>
<dbReference type="Gene3D" id="1.10.260.40">
    <property type="entry name" value="lambda repressor-like DNA-binding domains"/>
    <property type="match status" value="1"/>
</dbReference>
<keyword evidence="3" id="KW-0804">Transcription</keyword>
<dbReference type="InterPro" id="IPR001387">
    <property type="entry name" value="Cro/C1-type_HTH"/>
</dbReference>
<dbReference type="PROSITE" id="PS50943">
    <property type="entry name" value="HTH_CROC1"/>
    <property type="match status" value="1"/>
</dbReference>
<evidence type="ECO:0000259" key="4">
    <source>
        <dbReference type="PROSITE" id="PS50943"/>
    </source>
</evidence>